<dbReference type="Gene3D" id="1.10.357.10">
    <property type="entry name" value="Tetracycline Repressor, domain 2"/>
    <property type="match status" value="1"/>
</dbReference>
<gene>
    <name evidence="4" type="ORF">HMPREF3195_00303</name>
    <name evidence="5" type="ORF">NCTC11460_00656</name>
</gene>
<protein>
    <submittedName>
        <fullName evidence="5">Bacterial regulatory proteins, tetR family</fullName>
    </submittedName>
    <submittedName>
        <fullName evidence="4">Transcriptional regulator, TetR family</fullName>
    </submittedName>
</protein>
<organism evidence="4 6">
    <name type="scientific">Peptostreptococcus anaerobius</name>
    <dbReference type="NCBI Taxonomy" id="1261"/>
    <lineage>
        <taxon>Bacteria</taxon>
        <taxon>Bacillati</taxon>
        <taxon>Bacillota</taxon>
        <taxon>Clostridia</taxon>
        <taxon>Peptostreptococcales</taxon>
        <taxon>Peptostreptococcaceae</taxon>
        <taxon>Peptostreptococcus</taxon>
    </lineage>
</organism>
<dbReference type="GO" id="GO:0003677">
    <property type="term" value="F:DNA binding"/>
    <property type="evidence" value="ECO:0007669"/>
    <property type="project" value="UniProtKB-UniRule"/>
</dbReference>
<dbReference type="STRING" id="1261.HMPREF3195_00303"/>
<keyword evidence="1 2" id="KW-0238">DNA-binding</keyword>
<dbReference type="GeneID" id="79841984"/>
<accession>A0A135YXV6</accession>
<evidence type="ECO:0000256" key="1">
    <source>
        <dbReference type="ARBA" id="ARBA00023125"/>
    </source>
</evidence>
<dbReference type="PATRIC" id="fig|1261.3.peg.423"/>
<dbReference type="EMBL" id="UGTB01000004">
    <property type="protein sequence ID" value="SUB60743.1"/>
    <property type="molecule type" value="Genomic_DNA"/>
</dbReference>
<dbReference type="SUPFAM" id="SSF46689">
    <property type="entry name" value="Homeodomain-like"/>
    <property type="match status" value="1"/>
</dbReference>
<evidence type="ECO:0000259" key="3">
    <source>
        <dbReference type="PROSITE" id="PS50977"/>
    </source>
</evidence>
<feature type="DNA-binding region" description="H-T-H motif" evidence="2">
    <location>
        <begin position="34"/>
        <end position="53"/>
    </location>
</feature>
<dbReference type="Proteomes" id="UP000070326">
    <property type="component" value="Unassembled WGS sequence"/>
</dbReference>
<evidence type="ECO:0000313" key="5">
    <source>
        <dbReference type="EMBL" id="SUB60743.1"/>
    </source>
</evidence>
<dbReference type="eggNOG" id="COG1309">
    <property type="taxonomic scope" value="Bacteria"/>
</dbReference>
<reference evidence="4 6" key="1">
    <citation type="submission" date="2016-02" db="EMBL/GenBank/DDBJ databases">
        <authorList>
            <person name="Wen L."/>
            <person name="He K."/>
            <person name="Yang H."/>
        </authorList>
    </citation>
    <scope>NUCLEOTIDE SEQUENCE [LARGE SCALE GENOMIC DNA]</scope>
    <source>
        <strain evidence="4 6">MJR8628A</strain>
    </source>
</reference>
<evidence type="ECO:0000313" key="7">
    <source>
        <dbReference type="Proteomes" id="UP000255101"/>
    </source>
</evidence>
<evidence type="ECO:0000313" key="4">
    <source>
        <dbReference type="EMBL" id="KXI14242.1"/>
    </source>
</evidence>
<dbReference type="Pfam" id="PF00440">
    <property type="entry name" value="TetR_N"/>
    <property type="match status" value="1"/>
</dbReference>
<sequence>MTKKELTDYKIMTIKLLIKAAKFVIEEYGIDNLTIRKVGDKAGYNSATIYNYFENIEHLKIFVFLFDYDEYISDLENYVDDSLTSLENYHNVWECYAKHNMINIDAFYSFFFNNLERNIAEYIDEYYQIFPVKKVEHSKFIEKMLESSSLESRNIYMLQEIANDGFLDQDKLEWVNDLTSYSHESILYRVYKGKISRDDGADMILSFVDNILQEHIIKN</sequence>
<dbReference type="EMBL" id="LSQZ01000011">
    <property type="protein sequence ID" value="KXI14242.1"/>
    <property type="molecule type" value="Genomic_DNA"/>
</dbReference>
<dbReference type="Proteomes" id="UP000255101">
    <property type="component" value="Unassembled WGS sequence"/>
</dbReference>
<proteinExistence type="predicted"/>
<dbReference type="AlphaFoldDB" id="A0A135YXV6"/>
<dbReference type="RefSeq" id="WP_002842786.1">
    <property type="nucleotide sequence ID" value="NZ_CAMPYD010000011.1"/>
</dbReference>
<evidence type="ECO:0000313" key="6">
    <source>
        <dbReference type="Proteomes" id="UP000070326"/>
    </source>
</evidence>
<dbReference type="PROSITE" id="PS50977">
    <property type="entry name" value="HTH_TETR_2"/>
    <property type="match status" value="1"/>
</dbReference>
<dbReference type="InterPro" id="IPR009057">
    <property type="entry name" value="Homeodomain-like_sf"/>
</dbReference>
<dbReference type="InterPro" id="IPR001647">
    <property type="entry name" value="HTH_TetR"/>
</dbReference>
<feature type="domain" description="HTH tetR-type" evidence="3">
    <location>
        <begin position="11"/>
        <end position="71"/>
    </location>
</feature>
<reference evidence="5 7" key="2">
    <citation type="submission" date="2018-06" db="EMBL/GenBank/DDBJ databases">
        <authorList>
            <consortium name="Pathogen Informatics"/>
            <person name="Doyle S."/>
        </authorList>
    </citation>
    <scope>NUCLEOTIDE SEQUENCE [LARGE SCALE GENOMIC DNA]</scope>
    <source>
        <strain evidence="5 7">NCTC11460</strain>
    </source>
</reference>
<name>A0A135YXV6_9FIRM</name>
<evidence type="ECO:0000256" key="2">
    <source>
        <dbReference type="PROSITE-ProRule" id="PRU00335"/>
    </source>
</evidence>